<organism evidence="2 3">
    <name type="scientific">Ficus carica</name>
    <name type="common">Common fig</name>
    <dbReference type="NCBI Taxonomy" id="3494"/>
    <lineage>
        <taxon>Eukaryota</taxon>
        <taxon>Viridiplantae</taxon>
        <taxon>Streptophyta</taxon>
        <taxon>Embryophyta</taxon>
        <taxon>Tracheophyta</taxon>
        <taxon>Spermatophyta</taxon>
        <taxon>Magnoliopsida</taxon>
        <taxon>eudicotyledons</taxon>
        <taxon>Gunneridae</taxon>
        <taxon>Pentapetalae</taxon>
        <taxon>rosids</taxon>
        <taxon>fabids</taxon>
        <taxon>Rosales</taxon>
        <taxon>Moraceae</taxon>
        <taxon>Ficeae</taxon>
        <taxon>Ficus</taxon>
    </lineage>
</organism>
<comment type="caution">
    <text evidence="2">The sequence shown here is derived from an EMBL/GenBank/DDBJ whole genome shotgun (WGS) entry which is preliminary data.</text>
</comment>
<proteinExistence type="predicted"/>
<feature type="compositionally biased region" description="Polar residues" evidence="1">
    <location>
        <begin position="76"/>
        <end position="109"/>
    </location>
</feature>
<dbReference type="Proteomes" id="UP001187192">
    <property type="component" value="Unassembled WGS sequence"/>
</dbReference>
<evidence type="ECO:0000313" key="2">
    <source>
        <dbReference type="EMBL" id="GMN72868.1"/>
    </source>
</evidence>
<gene>
    <name evidence="2" type="ORF">TIFTF001_052081</name>
</gene>
<evidence type="ECO:0000256" key="1">
    <source>
        <dbReference type="SAM" id="MobiDB-lite"/>
    </source>
</evidence>
<reference evidence="2" key="1">
    <citation type="submission" date="2023-07" db="EMBL/GenBank/DDBJ databases">
        <title>draft genome sequence of fig (Ficus carica).</title>
        <authorList>
            <person name="Takahashi T."/>
            <person name="Nishimura K."/>
        </authorList>
    </citation>
    <scope>NUCLEOTIDE SEQUENCE</scope>
</reference>
<name>A0AA88EF22_FICCA</name>
<sequence>SPTHCPASPITFAPQRRRLIAPAAQSLPRDPLPGLYSFLRLTDSARRASPPLPIADSSLHRALQTAAQPIATVQQLHRSTSRAQPPSPLGFSQTSTVHPPSKTRSNLPQISLHIL</sequence>
<feature type="region of interest" description="Disordered" evidence="1">
    <location>
        <begin position="76"/>
        <end position="115"/>
    </location>
</feature>
<keyword evidence="3" id="KW-1185">Reference proteome</keyword>
<evidence type="ECO:0000313" key="3">
    <source>
        <dbReference type="Proteomes" id="UP001187192"/>
    </source>
</evidence>
<dbReference type="EMBL" id="BTGU01010464">
    <property type="protein sequence ID" value="GMN72868.1"/>
    <property type="molecule type" value="Genomic_DNA"/>
</dbReference>
<accession>A0AA88EF22</accession>
<dbReference type="AlphaFoldDB" id="A0AA88EF22"/>
<protein>
    <submittedName>
        <fullName evidence="2">Uncharacterized protein</fullName>
    </submittedName>
</protein>
<feature type="non-terminal residue" evidence="2">
    <location>
        <position position="1"/>
    </location>
</feature>